<name>A0A1G8Q8D8_9GAMM</name>
<reference evidence="4" key="1">
    <citation type="submission" date="2016-10" db="EMBL/GenBank/DDBJ databases">
        <authorList>
            <person name="Varghese N."/>
            <person name="Submissions S."/>
        </authorList>
    </citation>
    <scope>NUCLEOTIDE SEQUENCE [LARGE SCALE GENOMIC DNA]</scope>
    <source>
        <strain evidence="4">DSM 23317</strain>
    </source>
</reference>
<feature type="domain" description="DUF4097" evidence="2">
    <location>
        <begin position="35"/>
        <end position="309"/>
    </location>
</feature>
<proteinExistence type="predicted"/>
<dbReference type="EMBL" id="FNEM01000004">
    <property type="protein sequence ID" value="SDJ00823.1"/>
    <property type="molecule type" value="Genomic_DNA"/>
</dbReference>
<feature type="signal peptide" evidence="1">
    <location>
        <begin position="1"/>
        <end position="19"/>
    </location>
</feature>
<dbReference type="InterPro" id="IPR025164">
    <property type="entry name" value="Toastrack_DUF4097"/>
</dbReference>
<feature type="chain" id="PRO_5011552080" evidence="1">
    <location>
        <begin position="20"/>
        <end position="315"/>
    </location>
</feature>
<evidence type="ECO:0000256" key="1">
    <source>
        <dbReference type="SAM" id="SignalP"/>
    </source>
</evidence>
<dbReference type="Pfam" id="PF13349">
    <property type="entry name" value="DUF4097"/>
    <property type="match status" value="1"/>
</dbReference>
<keyword evidence="1" id="KW-0732">Signal</keyword>
<evidence type="ECO:0000259" key="2">
    <source>
        <dbReference type="Pfam" id="PF13349"/>
    </source>
</evidence>
<accession>A0A1G8Q8D8</accession>
<sequence>MKHIFLGATLLATSVSVLAGEAIDSRMDADGIRTLNLIVPSGDVILTGGDHNQISILGELDDQAERWVFERDGDTLVAEVKMPRNWRGNNEGSRLTVTLPSSIRFKGEGVSTDFNLANLQRGLKINNVSGEITLERIQGEVDVEVVSGDIKAHELSGEIELETVSGNIDASDHQGSGSYESVSGNVSLKRGGHQVEVENVSGDIQLSLDRVRELEVTSVSGDIDVTVAALDTGAELEFETVNGDTSLALPKDASMRVRLETGPGGDISNGLTQHQPNRGKHVATEKLHFDHNGGDARVEMQTVNGNLSLSPLSLK</sequence>
<gene>
    <name evidence="3" type="ORF">SAMN04488540_104212</name>
</gene>
<dbReference type="AlphaFoldDB" id="A0A1G8Q8D8"/>
<evidence type="ECO:0000313" key="4">
    <source>
        <dbReference type="Proteomes" id="UP000199527"/>
    </source>
</evidence>
<dbReference type="RefSeq" id="WP_090364041.1">
    <property type="nucleotide sequence ID" value="NZ_FNEM01000004.1"/>
</dbReference>
<dbReference type="OrthoDB" id="6194490at2"/>
<dbReference type="Proteomes" id="UP000199527">
    <property type="component" value="Unassembled WGS sequence"/>
</dbReference>
<evidence type="ECO:0000313" key="3">
    <source>
        <dbReference type="EMBL" id="SDJ00823.1"/>
    </source>
</evidence>
<organism evidence="3 4">
    <name type="scientific">Ferrimonas sediminum</name>
    <dbReference type="NCBI Taxonomy" id="718193"/>
    <lineage>
        <taxon>Bacteria</taxon>
        <taxon>Pseudomonadati</taxon>
        <taxon>Pseudomonadota</taxon>
        <taxon>Gammaproteobacteria</taxon>
        <taxon>Alteromonadales</taxon>
        <taxon>Ferrimonadaceae</taxon>
        <taxon>Ferrimonas</taxon>
    </lineage>
</organism>
<keyword evidence="4" id="KW-1185">Reference proteome</keyword>
<protein>
    <submittedName>
        <fullName evidence="3">Putative adhesin</fullName>
    </submittedName>
</protein>